<dbReference type="PANTHER" id="PTHR43651:SF3">
    <property type="entry name" value="1,4-ALPHA-GLUCAN-BRANCHING ENZYME"/>
    <property type="match status" value="1"/>
</dbReference>
<dbReference type="AlphaFoldDB" id="A0A5D2A627"/>
<dbReference type="EMBL" id="CM017712">
    <property type="protein sequence ID" value="TYG39899.1"/>
    <property type="molecule type" value="Genomic_DNA"/>
</dbReference>
<dbReference type="GO" id="GO:0005737">
    <property type="term" value="C:cytoplasm"/>
    <property type="evidence" value="ECO:0007669"/>
    <property type="project" value="TreeGrafter"/>
</dbReference>
<dbReference type="GO" id="GO:0003844">
    <property type="term" value="F:1,4-alpha-glucan branching enzyme activity"/>
    <property type="evidence" value="ECO:0007669"/>
    <property type="project" value="TreeGrafter"/>
</dbReference>
<keyword evidence="2" id="KW-1185">Reference proteome</keyword>
<proteinExistence type="predicted"/>
<evidence type="ECO:0000313" key="2">
    <source>
        <dbReference type="Proteomes" id="UP000323506"/>
    </source>
</evidence>
<name>A0A5D2A627_GOSDA</name>
<dbReference type="InterPro" id="IPR017853">
    <property type="entry name" value="GH"/>
</dbReference>
<dbReference type="Proteomes" id="UP000323506">
    <property type="component" value="Chromosome D12"/>
</dbReference>
<dbReference type="Gene3D" id="3.20.20.80">
    <property type="entry name" value="Glycosidases"/>
    <property type="match status" value="1"/>
</dbReference>
<dbReference type="GO" id="GO:0005982">
    <property type="term" value="P:starch metabolic process"/>
    <property type="evidence" value="ECO:0007669"/>
    <property type="project" value="TreeGrafter"/>
</dbReference>
<dbReference type="PANTHER" id="PTHR43651">
    <property type="entry name" value="1,4-ALPHA-GLUCAN-BRANCHING ENZYME"/>
    <property type="match status" value="1"/>
</dbReference>
<gene>
    <name evidence="1" type="ORF">ES288_D12G051800v1</name>
</gene>
<accession>A0A5D2A627</accession>
<dbReference type="SUPFAM" id="SSF51445">
    <property type="entry name" value="(Trans)glycosidases"/>
    <property type="match status" value="1"/>
</dbReference>
<organism evidence="1 2">
    <name type="scientific">Gossypium darwinii</name>
    <name type="common">Darwin's cotton</name>
    <name type="synonym">Gossypium barbadense var. darwinii</name>
    <dbReference type="NCBI Taxonomy" id="34276"/>
    <lineage>
        <taxon>Eukaryota</taxon>
        <taxon>Viridiplantae</taxon>
        <taxon>Streptophyta</taxon>
        <taxon>Embryophyta</taxon>
        <taxon>Tracheophyta</taxon>
        <taxon>Spermatophyta</taxon>
        <taxon>Magnoliopsida</taxon>
        <taxon>eudicotyledons</taxon>
        <taxon>Gunneridae</taxon>
        <taxon>Pentapetalae</taxon>
        <taxon>rosids</taxon>
        <taxon>malvids</taxon>
        <taxon>Malvales</taxon>
        <taxon>Malvaceae</taxon>
        <taxon>Malvoideae</taxon>
        <taxon>Gossypium</taxon>
    </lineage>
</organism>
<sequence length="173" mass="19979">MKGWAMSSLTLKGKASDQAPALANIQAAQKRHVSQPVSQPKPQASLNLRYFFTFGLGSNIWEENLSESILSFFFKYDDISEPMINTYARFRDDVLPRIKRLGYNAIQIMAIQEHSYYASFEYHVKNFFAPSSRFGTPDDLKSLIDKAHEWEYKFDGYKFDGVTSMMYKISLIK</sequence>
<protein>
    <submittedName>
        <fullName evidence="1">Uncharacterized protein</fullName>
    </submittedName>
</protein>
<reference evidence="1 2" key="1">
    <citation type="submission" date="2019-06" db="EMBL/GenBank/DDBJ databases">
        <title>WGS assembly of Gossypium darwinii.</title>
        <authorList>
            <person name="Chen Z.J."/>
            <person name="Sreedasyam A."/>
            <person name="Ando A."/>
            <person name="Song Q."/>
            <person name="De L."/>
            <person name="Hulse-Kemp A."/>
            <person name="Ding M."/>
            <person name="Ye W."/>
            <person name="Kirkbride R."/>
            <person name="Jenkins J."/>
            <person name="Plott C."/>
            <person name="Lovell J."/>
            <person name="Lin Y.-M."/>
            <person name="Vaughn R."/>
            <person name="Liu B."/>
            <person name="Li W."/>
            <person name="Simpson S."/>
            <person name="Scheffler B."/>
            <person name="Saski C."/>
            <person name="Grover C."/>
            <person name="Hu G."/>
            <person name="Conover J."/>
            <person name="Carlson J."/>
            <person name="Shu S."/>
            <person name="Boston L."/>
            <person name="Williams M."/>
            <person name="Peterson D."/>
            <person name="Mcgee K."/>
            <person name="Jones D."/>
            <person name="Wendel J."/>
            <person name="Stelly D."/>
            <person name="Grimwood J."/>
            <person name="Schmutz J."/>
        </authorList>
    </citation>
    <scope>NUCLEOTIDE SEQUENCE [LARGE SCALE GENOMIC DNA]</scope>
    <source>
        <strain evidence="1">1808015.09</strain>
    </source>
</reference>
<evidence type="ECO:0000313" key="1">
    <source>
        <dbReference type="EMBL" id="TYG39899.1"/>
    </source>
</evidence>